<feature type="compositionally biased region" description="Low complexity" evidence="1">
    <location>
        <begin position="115"/>
        <end position="142"/>
    </location>
</feature>
<dbReference type="InterPro" id="IPR032675">
    <property type="entry name" value="LRR_dom_sf"/>
</dbReference>
<dbReference type="SUPFAM" id="SSF48065">
    <property type="entry name" value="DBL homology domain (DH-domain)"/>
    <property type="match status" value="1"/>
</dbReference>
<feature type="domain" description="DH" evidence="2">
    <location>
        <begin position="1059"/>
        <end position="1298"/>
    </location>
</feature>
<proteinExistence type="predicted"/>
<feature type="compositionally biased region" description="Low complexity" evidence="1">
    <location>
        <begin position="191"/>
        <end position="212"/>
    </location>
</feature>
<dbReference type="PROSITE" id="PS50010">
    <property type="entry name" value="DH_2"/>
    <property type="match status" value="1"/>
</dbReference>
<gene>
    <name evidence="3" type="ORF">FA13DRAFT_1785444</name>
</gene>
<evidence type="ECO:0000259" key="2">
    <source>
        <dbReference type="PROSITE" id="PS50010"/>
    </source>
</evidence>
<reference evidence="3 4" key="1">
    <citation type="journal article" date="2019" name="Nat. Ecol. Evol.">
        <title>Megaphylogeny resolves global patterns of mushroom evolution.</title>
        <authorList>
            <person name="Varga T."/>
            <person name="Krizsan K."/>
            <person name="Foldi C."/>
            <person name="Dima B."/>
            <person name="Sanchez-Garcia M."/>
            <person name="Sanchez-Ramirez S."/>
            <person name="Szollosi G.J."/>
            <person name="Szarkandi J.G."/>
            <person name="Papp V."/>
            <person name="Albert L."/>
            <person name="Andreopoulos W."/>
            <person name="Angelini C."/>
            <person name="Antonin V."/>
            <person name="Barry K.W."/>
            <person name="Bougher N.L."/>
            <person name="Buchanan P."/>
            <person name="Buyck B."/>
            <person name="Bense V."/>
            <person name="Catcheside P."/>
            <person name="Chovatia M."/>
            <person name="Cooper J."/>
            <person name="Damon W."/>
            <person name="Desjardin D."/>
            <person name="Finy P."/>
            <person name="Geml J."/>
            <person name="Haridas S."/>
            <person name="Hughes K."/>
            <person name="Justo A."/>
            <person name="Karasinski D."/>
            <person name="Kautmanova I."/>
            <person name="Kiss B."/>
            <person name="Kocsube S."/>
            <person name="Kotiranta H."/>
            <person name="LaButti K.M."/>
            <person name="Lechner B.E."/>
            <person name="Liimatainen K."/>
            <person name="Lipzen A."/>
            <person name="Lukacs Z."/>
            <person name="Mihaltcheva S."/>
            <person name="Morgado L.N."/>
            <person name="Niskanen T."/>
            <person name="Noordeloos M.E."/>
            <person name="Ohm R.A."/>
            <person name="Ortiz-Santana B."/>
            <person name="Ovrebo C."/>
            <person name="Racz N."/>
            <person name="Riley R."/>
            <person name="Savchenko A."/>
            <person name="Shiryaev A."/>
            <person name="Soop K."/>
            <person name="Spirin V."/>
            <person name="Szebenyi C."/>
            <person name="Tomsovsky M."/>
            <person name="Tulloss R.E."/>
            <person name="Uehling J."/>
            <person name="Grigoriev I.V."/>
            <person name="Vagvolgyi C."/>
            <person name="Papp T."/>
            <person name="Martin F.M."/>
            <person name="Miettinen O."/>
            <person name="Hibbett D.S."/>
            <person name="Nagy L.G."/>
        </authorList>
    </citation>
    <scope>NUCLEOTIDE SEQUENCE [LARGE SCALE GENOMIC DNA]</scope>
    <source>
        <strain evidence="3 4">FP101781</strain>
    </source>
</reference>
<dbReference type="PROSITE" id="PS00741">
    <property type="entry name" value="DH_1"/>
    <property type="match status" value="1"/>
</dbReference>
<feature type="region of interest" description="Disordered" evidence="1">
    <location>
        <begin position="36"/>
        <end position="147"/>
    </location>
</feature>
<feature type="compositionally biased region" description="Low complexity" evidence="1">
    <location>
        <begin position="640"/>
        <end position="653"/>
    </location>
</feature>
<dbReference type="SUPFAM" id="SSF52075">
    <property type="entry name" value="Outer arm dynein light chain 1"/>
    <property type="match status" value="1"/>
</dbReference>
<dbReference type="SMART" id="SM00364">
    <property type="entry name" value="LRR_BAC"/>
    <property type="match status" value="2"/>
</dbReference>
<feature type="compositionally biased region" description="Acidic residues" evidence="1">
    <location>
        <begin position="473"/>
        <end position="485"/>
    </location>
</feature>
<dbReference type="STRING" id="71717.A0A4Y7TYD6"/>
<organism evidence="3 4">
    <name type="scientific">Coprinellus micaceus</name>
    <name type="common">Glistening ink-cap mushroom</name>
    <name type="synonym">Coprinus micaceus</name>
    <dbReference type="NCBI Taxonomy" id="71717"/>
    <lineage>
        <taxon>Eukaryota</taxon>
        <taxon>Fungi</taxon>
        <taxon>Dikarya</taxon>
        <taxon>Basidiomycota</taxon>
        <taxon>Agaricomycotina</taxon>
        <taxon>Agaricomycetes</taxon>
        <taxon>Agaricomycetidae</taxon>
        <taxon>Agaricales</taxon>
        <taxon>Agaricineae</taxon>
        <taxon>Psathyrellaceae</taxon>
        <taxon>Coprinellus</taxon>
    </lineage>
</organism>
<dbReference type="OrthoDB" id="660555at2759"/>
<protein>
    <recommendedName>
        <fullName evidence="2">DH domain-containing protein</fullName>
    </recommendedName>
</protein>
<dbReference type="InterPro" id="IPR000219">
    <property type="entry name" value="DH_dom"/>
</dbReference>
<dbReference type="SUPFAM" id="SSF50729">
    <property type="entry name" value="PH domain-like"/>
    <property type="match status" value="1"/>
</dbReference>
<feature type="compositionally biased region" description="Low complexity" evidence="1">
    <location>
        <begin position="709"/>
        <end position="720"/>
    </location>
</feature>
<dbReference type="InterPro" id="IPR035899">
    <property type="entry name" value="DBL_dom_sf"/>
</dbReference>
<feature type="region of interest" description="Disordered" evidence="1">
    <location>
        <begin position="972"/>
        <end position="1059"/>
    </location>
</feature>
<dbReference type="PANTHER" id="PTHR12673">
    <property type="entry name" value="FACIOGENITAL DYSPLASIA PROTEIN"/>
    <property type="match status" value="1"/>
</dbReference>
<feature type="compositionally biased region" description="Polar residues" evidence="1">
    <location>
        <begin position="541"/>
        <end position="570"/>
    </location>
</feature>
<feature type="region of interest" description="Disordered" evidence="1">
    <location>
        <begin position="174"/>
        <end position="224"/>
    </location>
</feature>
<dbReference type="PANTHER" id="PTHR12673:SF270">
    <property type="entry name" value="FYVE-TYPE DOMAIN-CONTAINING PROTEIN"/>
    <property type="match status" value="1"/>
</dbReference>
<dbReference type="Gene3D" id="2.30.29.30">
    <property type="entry name" value="Pleckstrin-homology domain (PH domain)/Phosphotyrosine-binding domain (PTB)"/>
    <property type="match status" value="1"/>
</dbReference>
<name>A0A4Y7TYD6_COPMI</name>
<dbReference type="Pfam" id="PF00621">
    <property type="entry name" value="RhoGEF"/>
    <property type="match status" value="1"/>
</dbReference>
<dbReference type="SMART" id="SM00325">
    <property type="entry name" value="RhoGEF"/>
    <property type="match status" value="1"/>
</dbReference>
<dbReference type="InterPro" id="IPR051092">
    <property type="entry name" value="FYVE_RhoGEF_PH"/>
</dbReference>
<dbReference type="CDD" id="cd00160">
    <property type="entry name" value="RhoGEF"/>
    <property type="match status" value="1"/>
</dbReference>
<feature type="compositionally biased region" description="Polar residues" evidence="1">
    <location>
        <begin position="519"/>
        <end position="529"/>
    </location>
</feature>
<feature type="compositionally biased region" description="Pro residues" evidence="1">
    <location>
        <begin position="752"/>
        <end position="771"/>
    </location>
</feature>
<dbReference type="GO" id="GO:0005085">
    <property type="term" value="F:guanyl-nucleotide exchange factor activity"/>
    <property type="evidence" value="ECO:0007669"/>
    <property type="project" value="InterPro"/>
</dbReference>
<dbReference type="GO" id="GO:0005737">
    <property type="term" value="C:cytoplasm"/>
    <property type="evidence" value="ECO:0007669"/>
    <property type="project" value="TreeGrafter"/>
</dbReference>
<dbReference type="GO" id="GO:0035556">
    <property type="term" value="P:intracellular signal transduction"/>
    <property type="evidence" value="ECO:0007669"/>
    <property type="project" value="InterPro"/>
</dbReference>
<evidence type="ECO:0000313" key="4">
    <source>
        <dbReference type="Proteomes" id="UP000298030"/>
    </source>
</evidence>
<feature type="compositionally biased region" description="Polar residues" evidence="1">
    <location>
        <begin position="1005"/>
        <end position="1047"/>
    </location>
</feature>
<dbReference type="EMBL" id="QPFP01000002">
    <property type="protein sequence ID" value="TEB39183.1"/>
    <property type="molecule type" value="Genomic_DNA"/>
</dbReference>
<feature type="compositionally biased region" description="Basic and acidic residues" evidence="1">
    <location>
        <begin position="722"/>
        <end position="731"/>
    </location>
</feature>
<evidence type="ECO:0000313" key="3">
    <source>
        <dbReference type="EMBL" id="TEB39183.1"/>
    </source>
</evidence>
<feature type="compositionally biased region" description="Basic and acidic residues" evidence="1">
    <location>
        <begin position="573"/>
        <end position="597"/>
    </location>
</feature>
<sequence>MALRRSEYGADGRNGLADDAAYDYAHDGQDVRQSVARAQLGEGSTHRDDLSPEPPYPQRSSSRYYSATDPSDPPNIAEQAFVRPTVTSMALPDPSQFPDPYPFRPPHHHLNSMPALSTSGGSTSNSTRSSAYASSGSNATSGDFNNVHIASSDDYAAITPDSVSQYLAKEPGAVPTARINQSRAPVDHSRWSGAYSSSARSRSSSIGNGSSAPHDNSPIPNVPSLVQKQSYDISWQAVDERDEVGILSEDETDDEHVLGEGDSGLVDHEEERTSAAVVAEEGRGLIVQANNTPVVQLQVQAGTTHLLIGSSTTPNAIPQFLKNTLPLIATTLLCLDISANFLGALPPVLSVCENLEELNVASNPLRVLPVFLADLHNLRLLIADATGINTLPDTLVDLDKLHTLSIRRNKLNSLPSWLCLLPALQTLCVDGNPFQGPWRALVEPLLAKNPMTPAYPPSTPVPMPQLSAAVADNEADNTDNEDADFDPPSPTRSHAAKSLIADEEDHTITPERAPMLARSVTQPAAQLSNIPPPVLPRPLQRTRTTPNRAYFDQTRSTGKGQSPVESQQPAAFQRRDDPNSQGEREVRKMKSAGDLRRGKSAQAVHDPPAGLPPLANYSSASSSNLLSMGAPPAMPQRQYGSLGPGAALGPRGPVNAARPHLSKSLWDDPSTSSEGPLRNTEHLRQSYASSSTITPPVPSTPPSQDVKSSYESRPSSTRRPSSAKDSKEKQSRWGFLKKMSMGKMKIENSSPTPAPPTRMPSGSRPPLPPFNPEELAATTHPRPMLPAPNSTPDRMSQTPQIDLRFSTIGTPLEMPVLNAPPSPPQSQIVKKSSRDLLRGPSMKTSLKPPTHPPVAAASTGLLAPPMPTPRNAKRRSFLPFEAPGSLSIPIPDSSAFMPNVTASNGPIAEAGDEDRQGGERVLTPSPNASPIAVDAEQYIRREEERAREAYMRALRSVMAYLRDMNDLAQSQQPNPISMYGGSGDEPIVGGARSRRPTMVEREHSMMSTGSGSTDASSQLRSSDSIMALRSGTSSQTLSVATTDSSSSMDERKYKDDKGKRTKVIQEIVATERTYVKGLQELVDIYIKPAATPVNLLSGVGSGKDSVVPASERKIVFGGIDALFSFHNDSFLPALEKAAAALWKPKFQESDPEGKTSTEVAKAVGDIFVKHAAFMKMYSSYINNFDNSVQRVKSWTSASSGAVSPGTTLSPNSSTAQLASMAGKKRIKSYLKRCRLNPRHTQLNLEGYLLLPVQRIPRYKLLLEQLVCSTPPSPYEFIEDPLDRALAEISLLTNNMNEGKRESESRRKLVQWQARIRGKFPSPLVQPHRRLIMDGKLLLTRVVRKAVVSFEAINAQGDASTVQVDCLAPELTPRPLIGILCNDLLVLCRDPSDGKDPNSWVDLWAVLRMQTLPQPASIVHGNALRLVDNKAILYFDAPSPSDALNWYRAINLHIPASSSKV</sequence>
<feature type="compositionally biased region" description="Low complexity" evidence="1">
    <location>
        <begin position="612"/>
        <end position="627"/>
    </location>
</feature>
<keyword evidence="4" id="KW-1185">Reference proteome</keyword>
<dbReference type="Gene3D" id="1.20.900.10">
    <property type="entry name" value="Dbl homology (DH) domain"/>
    <property type="match status" value="1"/>
</dbReference>
<dbReference type="Proteomes" id="UP000298030">
    <property type="component" value="Unassembled WGS sequence"/>
</dbReference>
<dbReference type="InterPro" id="IPR001331">
    <property type="entry name" value="GDS_CDC24_CS"/>
</dbReference>
<evidence type="ECO:0000256" key="1">
    <source>
        <dbReference type="SAM" id="MobiDB-lite"/>
    </source>
</evidence>
<dbReference type="Gene3D" id="3.80.10.10">
    <property type="entry name" value="Ribonuclease Inhibitor"/>
    <property type="match status" value="1"/>
</dbReference>
<feature type="compositionally biased region" description="Polar residues" evidence="1">
    <location>
        <begin position="788"/>
        <end position="797"/>
    </location>
</feature>
<feature type="compositionally biased region" description="Basic and acidic residues" evidence="1">
    <location>
        <begin position="1048"/>
        <end position="1058"/>
    </location>
</feature>
<feature type="compositionally biased region" description="Pro residues" evidence="1">
    <location>
        <begin position="95"/>
        <end position="104"/>
    </location>
</feature>
<comment type="caution">
    <text evidence="3">The sequence shown here is derived from an EMBL/GenBank/DDBJ whole genome shotgun (WGS) entry which is preliminary data.</text>
</comment>
<feature type="region of interest" description="Disordered" evidence="1">
    <location>
        <begin position="472"/>
        <end position="797"/>
    </location>
</feature>
<accession>A0A4Y7TYD6</accession>
<dbReference type="InterPro" id="IPR011993">
    <property type="entry name" value="PH-like_dom_sf"/>
</dbReference>